<dbReference type="Proteomes" id="UP000779233">
    <property type="component" value="Unassembled WGS sequence"/>
</dbReference>
<dbReference type="EMBL" id="CAJZCX010000005">
    <property type="protein sequence ID" value="CAG9474517.1"/>
    <property type="molecule type" value="Genomic_DNA"/>
</dbReference>
<evidence type="ECO:0000313" key="2">
    <source>
        <dbReference type="EMBL" id="CAG9474517.1"/>
    </source>
</evidence>
<dbReference type="Pfam" id="PF05795">
    <property type="entry name" value="Plasmodium_Vir"/>
    <property type="match status" value="1"/>
</dbReference>
<accession>A0A8S4H7Z1</accession>
<reference evidence="2" key="1">
    <citation type="submission" date="2021-09" db="EMBL/GenBank/DDBJ databases">
        <authorList>
            <consortium name="Pathogen Informatics"/>
        </authorList>
    </citation>
    <scope>NUCLEOTIDE SEQUENCE</scope>
    <source>
        <strain evidence="2">PvW1</strain>
    </source>
</reference>
<protein>
    <submittedName>
        <fullName evidence="2">(malaria parasite P. vivax) hypothetical protein</fullName>
    </submittedName>
</protein>
<feature type="compositionally biased region" description="Basic and acidic residues" evidence="1">
    <location>
        <begin position="268"/>
        <end position="277"/>
    </location>
</feature>
<comment type="caution">
    <text evidence="2">The sequence shown here is derived from an EMBL/GenBank/DDBJ whole genome shotgun (WGS) entry which is preliminary data.</text>
</comment>
<dbReference type="AlphaFoldDB" id="A0A8S4H7Z1"/>
<feature type="region of interest" description="Disordered" evidence="1">
    <location>
        <begin position="229"/>
        <end position="253"/>
    </location>
</feature>
<feature type="compositionally biased region" description="Low complexity" evidence="1">
    <location>
        <begin position="281"/>
        <end position="290"/>
    </location>
</feature>
<organism evidence="2 3">
    <name type="scientific">Plasmodium vivax</name>
    <name type="common">malaria parasite P. vivax</name>
    <dbReference type="NCBI Taxonomy" id="5855"/>
    <lineage>
        <taxon>Eukaryota</taxon>
        <taxon>Sar</taxon>
        <taxon>Alveolata</taxon>
        <taxon>Apicomplexa</taxon>
        <taxon>Aconoidasida</taxon>
        <taxon>Haemosporida</taxon>
        <taxon>Plasmodiidae</taxon>
        <taxon>Plasmodium</taxon>
        <taxon>Plasmodium (Plasmodium)</taxon>
    </lineage>
</organism>
<sequence length="363" mass="42299">MTSVKEEDYYEVLSSFPTQHDIYEQKTKNTGNLHVTKCNYVKRHFERDTDGNQFISTCQKIATFIKHLQDNNNIGDKNITCKHLNYLINSEVRKFNYSLNETQELYMKIIEEYETQGYPLKTVCNGFIEHLEKDIFEKIQKLYNLYYEFHKFKNLNTSPRECKKFSEYVQLYVGYMKDCEDKSQEAFCEALKKFSHYCYAYNNILIDCPQEWSSLLSYTLKEYTVGDVVDDDGEDPAEGSKENDESDPNAQHHMGLVGQHGLLHDRSSGFSEDRVDAPPDNSSGSNGSSNGTIIPISLVGTFCSLFLLYKFTPIRSMIDPRIRKTKKTLENPMQRSDELNPHEHNDYFTIVDINRYNVGYQSR</sequence>
<evidence type="ECO:0000313" key="3">
    <source>
        <dbReference type="Proteomes" id="UP000779233"/>
    </source>
</evidence>
<dbReference type="VEuPathDB" id="PlasmoDB:PVPAM_000023200"/>
<feature type="region of interest" description="Disordered" evidence="1">
    <location>
        <begin position="268"/>
        <end position="290"/>
    </location>
</feature>
<name>A0A8S4H7Z1_PLAVI</name>
<proteinExistence type="predicted"/>
<dbReference type="InterPro" id="IPR008780">
    <property type="entry name" value="Plasmodium_Vir"/>
</dbReference>
<gene>
    <name evidence="2" type="ORF">PVW1_100007900</name>
</gene>
<evidence type="ECO:0000256" key="1">
    <source>
        <dbReference type="SAM" id="MobiDB-lite"/>
    </source>
</evidence>